<proteinExistence type="predicted"/>
<dbReference type="Pfam" id="PF03133">
    <property type="entry name" value="TTL"/>
    <property type="match status" value="1"/>
</dbReference>
<dbReference type="PANTHER" id="PTHR47551:SF1">
    <property type="entry name" value="TUBULIN--TYROSINE LIGASE PBY1-RELATED"/>
    <property type="match status" value="1"/>
</dbReference>
<gene>
    <name evidence="2" type="ORF">DIS24_g8072</name>
</gene>
<dbReference type="GO" id="GO:0000932">
    <property type="term" value="C:P-body"/>
    <property type="evidence" value="ECO:0007669"/>
    <property type="project" value="TreeGrafter"/>
</dbReference>
<reference evidence="2" key="1">
    <citation type="submission" date="2023-06" db="EMBL/GenBank/DDBJ databases">
        <title>Multi-omics analyses reveal the molecular pathogenesis toolkit of Lasiodiplodia hormozganensis, a cross-kingdom pathogen.</title>
        <authorList>
            <person name="Felix C."/>
            <person name="Meneses R."/>
            <person name="Goncalves M.F.M."/>
            <person name="Tilleman L."/>
            <person name="Duarte A.S."/>
            <person name="Jorrin-Novo J.V."/>
            <person name="Van De Peer Y."/>
            <person name="Deforce D."/>
            <person name="Van Nieuwerburgh F."/>
            <person name="Esteves A.C."/>
            <person name="Alves A."/>
        </authorList>
    </citation>
    <scope>NUCLEOTIDE SEQUENCE</scope>
    <source>
        <strain evidence="2">CBS 339.90</strain>
    </source>
</reference>
<dbReference type="InterPro" id="IPR004344">
    <property type="entry name" value="TTL/TTLL_fam"/>
</dbReference>
<dbReference type="GO" id="GO:0016874">
    <property type="term" value="F:ligase activity"/>
    <property type="evidence" value="ECO:0007669"/>
    <property type="project" value="UniProtKB-KW"/>
</dbReference>
<keyword evidence="2" id="KW-0436">Ligase</keyword>
<feature type="compositionally biased region" description="Low complexity" evidence="1">
    <location>
        <begin position="202"/>
        <end position="224"/>
    </location>
</feature>
<dbReference type="Gene3D" id="3.30.470.20">
    <property type="entry name" value="ATP-grasp fold, B domain"/>
    <property type="match status" value="1"/>
</dbReference>
<sequence>MTEVITESISRISLSPSRQNVYCLIKHEDPELQPLVVSAFKARLPQDTYKIISSLDEYPGGPLLQFAAKDSLDLEQAFHQPRMLISTYVTRDALTRKHLLGQTYATWVAKNPACLLQTNVKTIANLELNPSESIYDVLEDTPLGKILEKNETKTNPADRVWWMLRPDLSDGSQDLRLFSTVDELQAAFDDFDAEYEREHAKNAAPAVEASAPAQEEATTSAAAASDEKDTDDHHDTSLARQSGGGWSSWFQITVTTEEHTDVVAPKRHVVAQRYVSRPLTFDGCKFQVSAYVVAVGALRVFVYKPLLALFAAKPFAAPWEHVGEHDLDAHSTYDGNVRLFWDLPDKPAGWKQSVFAQVCAITGEVFSAASAKEMGAHFQPLPQSFEVFAVNFAVDYSGKAMLADIRASPDMLHQTECGTKLSGLVQGLFEEVADVAVKPFFAEGGQDVGAEVEESERLVKVVDLDCRKI</sequence>
<dbReference type="Proteomes" id="UP001175001">
    <property type="component" value="Unassembled WGS sequence"/>
</dbReference>
<feature type="compositionally biased region" description="Basic and acidic residues" evidence="1">
    <location>
        <begin position="225"/>
        <end position="237"/>
    </location>
</feature>
<feature type="region of interest" description="Disordered" evidence="1">
    <location>
        <begin position="199"/>
        <end position="242"/>
    </location>
</feature>
<name>A0AA39Y3D3_9PEZI</name>
<accession>A0AA39Y3D3</accession>
<dbReference type="PROSITE" id="PS51221">
    <property type="entry name" value="TTL"/>
    <property type="match status" value="1"/>
</dbReference>
<protein>
    <submittedName>
        <fullName evidence="2">Tubulin--tyrosine ligase C12B10.04</fullName>
    </submittedName>
</protein>
<evidence type="ECO:0000256" key="1">
    <source>
        <dbReference type="SAM" id="MobiDB-lite"/>
    </source>
</evidence>
<evidence type="ECO:0000313" key="2">
    <source>
        <dbReference type="EMBL" id="KAK0645271.1"/>
    </source>
</evidence>
<dbReference type="AlphaFoldDB" id="A0AA39Y3D3"/>
<dbReference type="InterPro" id="IPR027746">
    <property type="entry name" value="TTL"/>
</dbReference>
<evidence type="ECO:0000313" key="3">
    <source>
        <dbReference type="Proteomes" id="UP001175001"/>
    </source>
</evidence>
<dbReference type="EMBL" id="JAUJDW010000055">
    <property type="protein sequence ID" value="KAK0645271.1"/>
    <property type="molecule type" value="Genomic_DNA"/>
</dbReference>
<keyword evidence="3" id="KW-1185">Reference proteome</keyword>
<organism evidence="2 3">
    <name type="scientific">Lasiodiplodia hormozganensis</name>
    <dbReference type="NCBI Taxonomy" id="869390"/>
    <lineage>
        <taxon>Eukaryota</taxon>
        <taxon>Fungi</taxon>
        <taxon>Dikarya</taxon>
        <taxon>Ascomycota</taxon>
        <taxon>Pezizomycotina</taxon>
        <taxon>Dothideomycetes</taxon>
        <taxon>Dothideomycetes incertae sedis</taxon>
        <taxon>Botryosphaeriales</taxon>
        <taxon>Botryosphaeriaceae</taxon>
        <taxon>Lasiodiplodia</taxon>
    </lineage>
</organism>
<dbReference type="PANTHER" id="PTHR47551">
    <property type="entry name" value="TUBULIN--TYROSINE LIGASE PBY1-RELATED"/>
    <property type="match status" value="1"/>
</dbReference>
<comment type="caution">
    <text evidence="2">The sequence shown here is derived from an EMBL/GenBank/DDBJ whole genome shotgun (WGS) entry which is preliminary data.</text>
</comment>